<proteinExistence type="predicted"/>
<name>A0A812PIU9_9DINO</name>
<evidence type="ECO:0000313" key="2">
    <source>
        <dbReference type="Proteomes" id="UP000604046"/>
    </source>
</evidence>
<comment type="caution">
    <text evidence="1">The sequence shown here is derived from an EMBL/GenBank/DDBJ whole genome shotgun (WGS) entry which is preliminary data.</text>
</comment>
<dbReference type="EMBL" id="CAJNDS010002175">
    <property type="protein sequence ID" value="CAE7360307.1"/>
    <property type="molecule type" value="Genomic_DNA"/>
</dbReference>
<gene>
    <name evidence="1" type="primary">ANK1</name>
    <name evidence="1" type="ORF">SNAT2548_LOCUS19345</name>
</gene>
<reference evidence="1" key="1">
    <citation type="submission" date="2021-02" db="EMBL/GenBank/DDBJ databases">
        <authorList>
            <person name="Dougan E. K."/>
            <person name="Rhodes N."/>
            <person name="Thang M."/>
            <person name="Chan C."/>
        </authorList>
    </citation>
    <scope>NUCLEOTIDE SEQUENCE</scope>
</reference>
<protein>
    <submittedName>
        <fullName evidence="1">ANK1 protein</fullName>
    </submittedName>
</protein>
<dbReference type="Proteomes" id="UP000604046">
    <property type="component" value="Unassembled WGS sequence"/>
</dbReference>
<dbReference type="AlphaFoldDB" id="A0A812PIU9"/>
<accession>A0A812PIU9</accession>
<evidence type="ECO:0000313" key="1">
    <source>
        <dbReference type="EMBL" id="CAE7360307.1"/>
    </source>
</evidence>
<organism evidence="1 2">
    <name type="scientific">Symbiodinium natans</name>
    <dbReference type="NCBI Taxonomy" id="878477"/>
    <lineage>
        <taxon>Eukaryota</taxon>
        <taxon>Sar</taxon>
        <taxon>Alveolata</taxon>
        <taxon>Dinophyceae</taxon>
        <taxon>Suessiales</taxon>
        <taxon>Symbiodiniaceae</taxon>
        <taxon>Symbiodinium</taxon>
    </lineage>
</organism>
<sequence>MMSTPFQEHRNDKQFLLQALRATNSGGTSPQNMNVPYLFFSEAVRATNAYWLFHFAADELRTDHVQGQCRAACGTGLVFTYYDTLLADICHSFPFAGASVPGGRGRDDQVVEEKRGRILSVAFAWLREAYDHVMKELDNPDRKGSSLAGSFELEGEPLSGTATVWFGDEPVWGHEAANGEWKHPSEECGRDQMPVPPVEGRDEKWLARLEGRKDSVVSWCCHWLRKVKEHYDAGEVICVAVSNIYGADWVKEFGAGSSELSDEAAELHGLQKEHFRNGRPQSWGEGKIRTSEGREFDRAAKVHPRTNKPLGAGCRWERWALDQQPFPVYAFFRP</sequence>
<keyword evidence="2" id="KW-1185">Reference proteome</keyword>